<sequence>MSVCSVSLPSSEQENGCELLCAARLTAPSSRHRLAQDACMCATAITKSMEGHCLRVSRSVESFLQSDGFVSGQKTPGALTPPVSPPCSGSLRGHASPPLPACLPERRAAPNLFSDRPSIINYIQQPCPSAPARWPSSGLLCFVSSMSLVRREGKEWRVELTWCGPFCVCGKAVTCEGTHRCRATKGSQQEPVAQGSIEPVNWRCLPDDSGGVAECVGSGDFEEIPVVAAQELSNVLKQGYLEKKRRDHSFFGSEWQRRWCVLNNTIFYYFGSEKDKQQKGSFYINGYSAGLVGTLRKDSKRNSCFELSAPGQRSFQFTASSPKEAREWVDQINFVLKDLSSSFIPFDEDEEDEEEGEDETYDDVDAVTSPPAPRPAPAPQSQEERKGGQPEAEEEDEDIYEVLPEDDFPAPAEEGAEKRQKPGLPPPPPTQNHVFHMLRNRRSVDYANFYQCLWDCEGDEPDELTFNRGDLIYIISKEYNIHGWWVGELNGFIGIVPKDFLQPAYIL</sequence>
<proteinExistence type="inferred from homology"/>
<evidence type="ECO:0000259" key="17">
    <source>
        <dbReference type="PROSITE" id="PS50003"/>
    </source>
</evidence>
<keyword evidence="19" id="KW-1185">Reference proteome</keyword>
<accession>A0A8J7NG31</accession>
<evidence type="ECO:0000256" key="5">
    <source>
        <dbReference type="ARBA" id="ARBA00022443"/>
    </source>
</evidence>
<gene>
    <name evidence="18" type="primary">Skap1</name>
    <name evidence="18" type="ORF">GTO95_0007646</name>
</gene>
<organism evidence="18 19">
    <name type="scientific">Atractosteus spatula</name>
    <name type="common">Alligator gar</name>
    <name type="synonym">Lepisosteus spatula</name>
    <dbReference type="NCBI Taxonomy" id="7917"/>
    <lineage>
        <taxon>Eukaryota</taxon>
        <taxon>Metazoa</taxon>
        <taxon>Chordata</taxon>
        <taxon>Craniata</taxon>
        <taxon>Vertebrata</taxon>
        <taxon>Euteleostomi</taxon>
        <taxon>Actinopterygii</taxon>
        <taxon>Neopterygii</taxon>
        <taxon>Holostei</taxon>
        <taxon>Semionotiformes</taxon>
        <taxon>Lepisosteidae</taxon>
        <taxon>Atractosteus</taxon>
    </lineage>
</organism>
<dbReference type="SMART" id="SM00233">
    <property type="entry name" value="PH"/>
    <property type="match status" value="1"/>
</dbReference>
<dbReference type="GO" id="GO:0002250">
    <property type="term" value="P:adaptive immune response"/>
    <property type="evidence" value="ECO:0007669"/>
    <property type="project" value="UniProtKB-KW"/>
</dbReference>
<evidence type="ECO:0000259" key="16">
    <source>
        <dbReference type="PROSITE" id="PS50002"/>
    </source>
</evidence>
<keyword evidence="12" id="KW-0539">Nucleus</keyword>
<dbReference type="InterPro" id="IPR011993">
    <property type="entry name" value="PH-like_dom_sf"/>
</dbReference>
<dbReference type="Proteomes" id="UP000736164">
    <property type="component" value="Unassembled WGS sequence"/>
</dbReference>
<dbReference type="SUPFAM" id="SSF50044">
    <property type="entry name" value="SH3-domain"/>
    <property type="match status" value="1"/>
</dbReference>
<keyword evidence="10" id="KW-1064">Adaptive immunity</keyword>
<dbReference type="SMART" id="SM00326">
    <property type="entry name" value="SH3"/>
    <property type="match status" value="1"/>
</dbReference>
<comment type="subcellular location">
    <subcellularLocation>
        <location evidence="2">Cell membrane</location>
    </subcellularLocation>
    <subcellularLocation>
        <location evidence="3">Cytoplasm</location>
    </subcellularLocation>
    <subcellularLocation>
        <location evidence="1">Nucleus</location>
    </subcellularLocation>
</comment>
<keyword evidence="11" id="KW-0472">Membrane</keyword>
<feature type="non-terminal residue" evidence="18">
    <location>
        <position position="1"/>
    </location>
</feature>
<dbReference type="InterPro" id="IPR001452">
    <property type="entry name" value="SH3_domain"/>
</dbReference>
<dbReference type="EMBL" id="JAAWVO010008816">
    <property type="protein sequence ID" value="MBN3312912.1"/>
    <property type="molecule type" value="Genomic_DNA"/>
</dbReference>
<protein>
    <recommendedName>
        <fullName evidence="13">Src kinase-associated phosphoprotein 1</fullName>
    </recommendedName>
</protein>
<evidence type="ECO:0000256" key="1">
    <source>
        <dbReference type="ARBA" id="ARBA00004123"/>
    </source>
</evidence>
<evidence type="ECO:0000256" key="12">
    <source>
        <dbReference type="ARBA" id="ARBA00023242"/>
    </source>
</evidence>
<dbReference type="Pfam" id="PF00169">
    <property type="entry name" value="PH"/>
    <property type="match status" value="1"/>
</dbReference>
<dbReference type="InterPro" id="IPR036028">
    <property type="entry name" value="SH3-like_dom_sf"/>
</dbReference>
<dbReference type="PROSITE" id="PS50002">
    <property type="entry name" value="SH3"/>
    <property type="match status" value="1"/>
</dbReference>
<dbReference type="InterPro" id="IPR037781">
    <property type="entry name" value="SKAP_fam"/>
</dbReference>
<dbReference type="Pfam" id="PF07653">
    <property type="entry name" value="SH3_2"/>
    <property type="match status" value="1"/>
</dbReference>
<reference evidence="18" key="1">
    <citation type="journal article" date="2021" name="Cell">
        <title>Tracing the genetic footprints of vertebrate landing in non-teleost ray-finned fishes.</title>
        <authorList>
            <person name="Bi X."/>
            <person name="Wang K."/>
            <person name="Yang L."/>
            <person name="Pan H."/>
            <person name="Jiang H."/>
            <person name="Wei Q."/>
            <person name="Fang M."/>
            <person name="Yu H."/>
            <person name="Zhu C."/>
            <person name="Cai Y."/>
            <person name="He Y."/>
            <person name="Gan X."/>
            <person name="Zeng H."/>
            <person name="Yu D."/>
            <person name="Zhu Y."/>
            <person name="Jiang H."/>
            <person name="Qiu Q."/>
            <person name="Yang H."/>
            <person name="Zhang Y.E."/>
            <person name="Wang W."/>
            <person name="Zhu M."/>
            <person name="He S."/>
            <person name="Zhang G."/>
        </authorList>
    </citation>
    <scope>NUCLEOTIDE SEQUENCE</scope>
    <source>
        <strain evidence="18">Allg_001</strain>
    </source>
</reference>
<keyword evidence="8" id="KW-0597">Phosphoprotein</keyword>
<evidence type="ECO:0000256" key="14">
    <source>
        <dbReference type="PROSITE-ProRule" id="PRU00192"/>
    </source>
</evidence>
<feature type="non-terminal residue" evidence="18">
    <location>
        <position position="507"/>
    </location>
</feature>
<evidence type="ECO:0000256" key="10">
    <source>
        <dbReference type="ARBA" id="ARBA00023130"/>
    </source>
</evidence>
<dbReference type="SUPFAM" id="SSF50729">
    <property type="entry name" value="PH domain-like"/>
    <property type="match status" value="1"/>
</dbReference>
<dbReference type="PANTHER" id="PTHR15129:SF1">
    <property type="entry name" value="SRC KINASE-ASSOCIATED PHOSPHOPROTEIN 1"/>
    <property type="match status" value="1"/>
</dbReference>
<dbReference type="GO" id="GO:0005634">
    <property type="term" value="C:nucleus"/>
    <property type="evidence" value="ECO:0007669"/>
    <property type="project" value="UniProtKB-SubCell"/>
</dbReference>
<evidence type="ECO:0000256" key="9">
    <source>
        <dbReference type="ARBA" id="ARBA00022859"/>
    </source>
</evidence>
<comment type="caution">
    <text evidence="18">The sequence shown here is derived from an EMBL/GenBank/DDBJ whole genome shotgun (WGS) entry which is preliminary data.</text>
</comment>
<evidence type="ECO:0000256" key="6">
    <source>
        <dbReference type="ARBA" id="ARBA00022475"/>
    </source>
</evidence>
<dbReference type="Gene3D" id="2.30.30.40">
    <property type="entry name" value="SH3 Domains"/>
    <property type="match status" value="1"/>
</dbReference>
<evidence type="ECO:0000256" key="7">
    <source>
        <dbReference type="ARBA" id="ARBA00022490"/>
    </source>
</evidence>
<comment type="similarity">
    <text evidence="4">Belongs to the SKAP family.</text>
</comment>
<evidence type="ECO:0000256" key="15">
    <source>
        <dbReference type="SAM" id="MobiDB-lite"/>
    </source>
</evidence>
<evidence type="ECO:0000256" key="3">
    <source>
        <dbReference type="ARBA" id="ARBA00004496"/>
    </source>
</evidence>
<feature type="domain" description="SH3" evidence="16">
    <location>
        <begin position="445"/>
        <end position="506"/>
    </location>
</feature>
<dbReference type="GO" id="GO:0005737">
    <property type="term" value="C:cytoplasm"/>
    <property type="evidence" value="ECO:0007669"/>
    <property type="project" value="UniProtKB-SubCell"/>
</dbReference>
<dbReference type="FunFam" id="2.30.30.40:FF:000097">
    <property type="entry name" value="Putative src kinase-associated phosphoprotein 2"/>
    <property type="match status" value="1"/>
</dbReference>
<feature type="compositionally biased region" description="Acidic residues" evidence="15">
    <location>
        <begin position="346"/>
        <end position="365"/>
    </location>
</feature>
<evidence type="ECO:0000256" key="8">
    <source>
        <dbReference type="ARBA" id="ARBA00022553"/>
    </source>
</evidence>
<dbReference type="PROSITE" id="PS50003">
    <property type="entry name" value="PH_DOMAIN"/>
    <property type="match status" value="1"/>
</dbReference>
<dbReference type="InterPro" id="IPR001849">
    <property type="entry name" value="PH_domain"/>
</dbReference>
<dbReference type="CDD" id="cd13380">
    <property type="entry name" value="PH_Skap1"/>
    <property type="match status" value="1"/>
</dbReference>
<evidence type="ECO:0000256" key="4">
    <source>
        <dbReference type="ARBA" id="ARBA00005864"/>
    </source>
</evidence>
<keyword evidence="7" id="KW-0963">Cytoplasm</keyword>
<dbReference type="PANTHER" id="PTHR15129">
    <property type="entry name" value="SRC-ASSOCIATED ADAPTOR PROTEIN"/>
    <property type="match status" value="1"/>
</dbReference>
<feature type="region of interest" description="Disordered" evidence="15">
    <location>
        <begin position="343"/>
        <end position="432"/>
    </location>
</feature>
<evidence type="ECO:0000256" key="11">
    <source>
        <dbReference type="ARBA" id="ARBA00023136"/>
    </source>
</evidence>
<evidence type="ECO:0000313" key="19">
    <source>
        <dbReference type="Proteomes" id="UP000736164"/>
    </source>
</evidence>
<name>A0A8J7NG31_ATRSP</name>
<feature type="domain" description="PH" evidence="17">
    <location>
        <begin position="234"/>
        <end position="337"/>
    </location>
</feature>
<dbReference type="Gene3D" id="2.30.29.30">
    <property type="entry name" value="Pleckstrin-homology domain (PH domain)/Phosphotyrosine-binding domain (PTB)"/>
    <property type="match status" value="1"/>
</dbReference>
<feature type="compositionally biased region" description="Acidic residues" evidence="15">
    <location>
        <begin position="391"/>
        <end position="408"/>
    </location>
</feature>
<dbReference type="AlphaFoldDB" id="A0A8J7NG31"/>
<keyword evidence="5 14" id="KW-0728">SH3 domain</keyword>
<evidence type="ECO:0000256" key="2">
    <source>
        <dbReference type="ARBA" id="ARBA00004236"/>
    </source>
</evidence>
<keyword evidence="9" id="KW-0391">Immunity</keyword>
<evidence type="ECO:0000313" key="18">
    <source>
        <dbReference type="EMBL" id="MBN3312912.1"/>
    </source>
</evidence>
<keyword evidence="6" id="KW-1003">Cell membrane</keyword>
<dbReference type="GO" id="GO:0005886">
    <property type="term" value="C:plasma membrane"/>
    <property type="evidence" value="ECO:0007669"/>
    <property type="project" value="UniProtKB-SubCell"/>
</dbReference>
<evidence type="ECO:0000256" key="13">
    <source>
        <dbReference type="ARBA" id="ARBA00039670"/>
    </source>
</evidence>